<dbReference type="SUPFAM" id="SSF53383">
    <property type="entry name" value="PLP-dependent transferases"/>
    <property type="match status" value="1"/>
</dbReference>
<gene>
    <name evidence="7" type="primary">hisC</name>
    <name evidence="9" type="ORF">ACFSUT_39530</name>
</gene>
<evidence type="ECO:0000256" key="1">
    <source>
        <dbReference type="ARBA" id="ARBA00001933"/>
    </source>
</evidence>
<evidence type="ECO:0000313" key="9">
    <source>
        <dbReference type="EMBL" id="MFD2486421.1"/>
    </source>
</evidence>
<keyword evidence="10" id="KW-1185">Reference proteome</keyword>
<evidence type="ECO:0000259" key="8">
    <source>
        <dbReference type="Pfam" id="PF00155"/>
    </source>
</evidence>
<accession>A0ABW5IAL5</accession>
<keyword evidence="6" id="KW-0045">Antibiotic biosynthesis</keyword>
<dbReference type="InterPro" id="IPR050106">
    <property type="entry name" value="HistidinolP_aminotransfase"/>
</dbReference>
<keyword evidence="7" id="KW-0028">Amino-acid biosynthesis</keyword>
<keyword evidence="7" id="KW-0368">Histidine biosynthesis</keyword>
<dbReference type="Gene3D" id="3.40.640.10">
    <property type="entry name" value="Type I PLP-dependent aspartate aminotransferase-like (Major domain)"/>
    <property type="match status" value="1"/>
</dbReference>
<dbReference type="Gene3D" id="3.90.1150.10">
    <property type="entry name" value="Aspartate Aminotransferase, domain 1"/>
    <property type="match status" value="1"/>
</dbReference>
<feature type="modified residue" description="N6-(pyridoxal phosphate)lysine" evidence="7">
    <location>
        <position position="207"/>
    </location>
</feature>
<feature type="domain" description="Aminotransferase class I/classII large" evidence="8">
    <location>
        <begin position="16"/>
        <end position="339"/>
    </location>
</feature>
<keyword evidence="4 7" id="KW-0808">Transferase</keyword>
<evidence type="ECO:0000256" key="6">
    <source>
        <dbReference type="ARBA" id="ARBA00023194"/>
    </source>
</evidence>
<dbReference type="PANTHER" id="PTHR43643">
    <property type="entry name" value="HISTIDINOL-PHOSPHATE AMINOTRANSFERASE 2"/>
    <property type="match status" value="1"/>
</dbReference>
<dbReference type="GO" id="GO:0004400">
    <property type="term" value="F:histidinol-phosphate transaminase activity"/>
    <property type="evidence" value="ECO:0007669"/>
    <property type="project" value="UniProtKB-EC"/>
</dbReference>
<name>A0ABW5IAL5_9PSEU</name>
<dbReference type="InterPro" id="IPR015421">
    <property type="entry name" value="PyrdxlP-dep_Trfase_major"/>
</dbReference>
<dbReference type="PANTHER" id="PTHR43643:SF3">
    <property type="entry name" value="HISTIDINOL-PHOSPHATE AMINOTRANSFERASE"/>
    <property type="match status" value="1"/>
</dbReference>
<evidence type="ECO:0000256" key="3">
    <source>
        <dbReference type="ARBA" id="ARBA00022576"/>
    </source>
</evidence>
<dbReference type="InterPro" id="IPR005861">
    <property type="entry name" value="HisP_aminotrans"/>
</dbReference>
<comment type="subunit">
    <text evidence="2 7">Homodimer.</text>
</comment>
<comment type="caution">
    <text evidence="9">The sequence shown here is derived from an EMBL/GenBank/DDBJ whole genome shotgun (WGS) entry which is preliminary data.</text>
</comment>
<protein>
    <recommendedName>
        <fullName evidence="7">Histidinol-phosphate aminotransferase</fullName>
        <ecNumber evidence="7">2.6.1.9</ecNumber>
    </recommendedName>
    <alternativeName>
        <fullName evidence="7">Imidazole acetol-phosphate transaminase</fullName>
    </alternativeName>
</protein>
<evidence type="ECO:0000256" key="4">
    <source>
        <dbReference type="ARBA" id="ARBA00022679"/>
    </source>
</evidence>
<comment type="pathway">
    <text evidence="7">Amino-acid biosynthesis; L-histidine biosynthesis; L-histidine from 5-phospho-alpha-D-ribose 1-diphosphate: step 7/9.</text>
</comment>
<dbReference type="EC" id="2.6.1.9" evidence="7"/>
<keyword evidence="5 7" id="KW-0663">Pyridoxal phosphate</keyword>
<dbReference type="RefSeq" id="WP_344286513.1">
    <property type="nucleotide sequence ID" value="NZ_BAAAHV010000026.1"/>
</dbReference>
<reference evidence="10" key="1">
    <citation type="journal article" date="2019" name="Int. J. Syst. Evol. Microbiol.">
        <title>The Global Catalogue of Microorganisms (GCM) 10K type strain sequencing project: providing services to taxonomists for standard genome sequencing and annotation.</title>
        <authorList>
            <consortium name="The Broad Institute Genomics Platform"/>
            <consortium name="The Broad Institute Genome Sequencing Center for Infectious Disease"/>
            <person name="Wu L."/>
            <person name="Ma J."/>
        </authorList>
    </citation>
    <scope>NUCLEOTIDE SEQUENCE [LARGE SCALE GENOMIC DNA]</scope>
    <source>
        <strain evidence="10">CGMCC 4.7638</strain>
    </source>
</reference>
<dbReference type="Proteomes" id="UP001597542">
    <property type="component" value="Unassembled WGS sequence"/>
</dbReference>
<dbReference type="HAMAP" id="MF_01023">
    <property type="entry name" value="HisC_aminotrans_2"/>
    <property type="match status" value="1"/>
</dbReference>
<keyword evidence="3 7" id="KW-0032">Aminotransferase</keyword>
<evidence type="ECO:0000256" key="5">
    <source>
        <dbReference type="ARBA" id="ARBA00022898"/>
    </source>
</evidence>
<dbReference type="InterPro" id="IPR015422">
    <property type="entry name" value="PyrdxlP-dep_Trfase_small"/>
</dbReference>
<sequence>MPEQPRREPAPVPVAHLAQNEGIFGPVAAARRAIAEAAGRGNRYPEAGTGALRRAIGARYGIPAERIVVAAGSTAVIHYLSLCLLGPGDEVVFGHPTFVAYRLETANRGATAVPVPLTEHGSYDLDSLLAAVTPRTKLAYVTNPNNPTGGMVARDEVRAFLDALPAHVLPVIDEAYFDYVEDPGYPDSIKEFCSEDRPVAVLRTFSKIFGLAGLRVGFGVLPAEIAKAARKIQVPYDVNGPAAAAALATLDAPEHEIAERRAATAAGRELLVSRLRALGFAPLPSVANFVQVRVGDARAVAESLAAEGVFVRPLGSWGAPDSIRVTIGPPSEMDRFAEVFGRVARRTPADS</sequence>
<dbReference type="EMBL" id="JBHUKQ010000021">
    <property type="protein sequence ID" value="MFD2486421.1"/>
    <property type="molecule type" value="Genomic_DNA"/>
</dbReference>
<comment type="cofactor">
    <cofactor evidence="1 7">
        <name>pyridoxal 5'-phosphate</name>
        <dbReference type="ChEBI" id="CHEBI:597326"/>
    </cofactor>
</comment>
<comment type="similarity">
    <text evidence="7">Belongs to the class-II pyridoxal-phosphate-dependent aminotransferase family. Histidinol-phosphate aminotransferase subfamily.</text>
</comment>
<organism evidence="9 10">
    <name type="scientific">Amycolatopsis albidoflavus</name>
    <dbReference type="NCBI Taxonomy" id="102226"/>
    <lineage>
        <taxon>Bacteria</taxon>
        <taxon>Bacillati</taxon>
        <taxon>Actinomycetota</taxon>
        <taxon>Actinomycetes</taxon>
        <taxon>Pseudonocardiales</taxon>
        <taxon>Pseudonocardiaceae</taxon>
        <taxon>Amycolatopsis</taxon>
    </lineage>
</organism>
<proteinExistence type="inferred from homology"/>
<dbReference type="Pfam" id="PF00155">
    <property type="entry name" value="Aminotran_1_2"/>
    <property type="match status" value="1"/>
</dbReference>
<evidence type="ECO:0000313" key="10">
    <source>
        <dbReference type="Proteomes" id="UP001597542"/>
    </source>
</evidence>
<dbReference type="CDD" id="cd00609">
    <property type="entry name" value="AAT_like"/>
    <property type="match status" value="1"/>
</dbReference>
<comment type="catalytic activity">
    <reaction evidence="7">
        <text>L-histidinol phosphate + 2-oxoglutarate = 3-(imidazol-4-yl)-2-oxopropyl phosphate + L-glutamate</text>
        <dbReference type="Rhea" id="RHEA:23744"/>
        <dbReference type="ChEBI" id="CHEBI:16810"/>
        <dbReference type="ChEBI" id="CHEBI:29985"/>
        <dbReference type="ChEBI" id="CHEBI:57766"/>
        <dbReference type="ChEBI" id="CHEBI:57980"/>
        <dbReference type="EC" id="2.6.1.9"/>
    </reaction>
</comment>
<dbReference type="InterPro" id="IPR015424">
    <property type="entry name" value="PyrdxlP-dep_Trfase"/>
</dbReference>
<evidence type="ECO:0000256" key="2">
    <source>
        <dbReference type="ARBA" id="ARBA00011738"/>
    </source>
</evidence>
<evidence type="ECO:0000256" key="7">
    <source>
        <dbReference type="HAMAP-Rule" id="MF_01023"/>
    </source>
</evidence>
<dbReference type="InterPro" id="IPR004839">
    <property type="entry name" value="Aminotransferase_I/II_large"/>
</dbReference>